<comment type="subcellular location">
    <subcellularLocation>
        <location evidence="1">Cell membrane</location>
        <topology evidence="1">Multi-pass membrane protein</topology>
    </subcellularLocation>
</comment>
<dbReference type="GO" id="GO:0005886">
    <property type="term" value="C:plasma membrane"/>
    <property type="evidence" value="ECO:0007669"/>
    <property type="project" value="UniProtKB-SubCell"/>
</dbReference>
<dbReference type="InterPro" id="IPR004117">
    <property type="entry name" value="7tm6_olfct_rcpt"/>
</dbReference>
<evidence type="ECO:0000256" key="4">
    <source>
        <dbReference type="ARBA" id="ARBA00022692"/>
    </source>
</evidence>
<keyword evidence="7 10" id="KW-0472">Membrane</keyword>
<keyword evidence="4 10" id="KW-0812">Transmembrane</keyword>
<dbReference type="PANTHER" id="PTHR21137">
    <property type="entry name" value="ODORANT RECEPTOR"/>
    <property type="match status" value="1"/>
</dbReference>
<feature type="transmembrane region" description="Helical" evidence="10">
    <location>
        <begin position="1088"/>
        <end position="1109"/>
    </location>
</feature>
<name>A0A195B6D6_9HYME</name>
<feature type="transmembrane region" description="Helical" evidence="10">
    <location>
        <begin position="809"/>
        <end position="827"/>
    </location>
</feature>
<feature type="transmembrane region" description="Helical" evidence="10">
    <location>
        <begin position="17"/>
        <end position="34"/>
    </location>
</feature>
<keyword evidence="3" id="KW-0716">Sensory transduction</keyword>
<feature type="transmembrane region" description="Helical" evidence="10">
    <location>
        <begin position="1724"/>
        <end position="1743"/>
    </location>
</feature>
<dbReference type="GO" id="GO:0005549">
    <property type="term" value="F:odorant binding"/>
    <property type="evidence" value="ECO:0007669"/>
    <property type="project" value="InterPro"/>
</dbReference>
<feature type="transmembrane region" description="Helical" evidence="10">
    <location>
        <begin position="1575"/>
        <end position="1595"/>
    </location>
</feature>
<evidence type="ECO:0000256" key="9">
    <source>
        <dbReference type="ARBA" id="ARBA00023224"/>
    </source>
</evidence>
<protein>
    <submittedName>
        <fullName evidence="11">Putative odorant receptor 94b</fullName>
    </submittedName>
</protein>
<feature type="transmembrane region" description="Helical" evidence="10">
    <location>
        <begin position="377"/>
        <end position="395"/>
    </location>
</feature>
<feature type="transmembrane region" description="Helical" evidence="10">
    <location>
        <begin position="1483"/>
        <end position="1505"/>
    </location>
</feature>
<feature type="transmembrane region" description="Helical" evidence="10">
    <location>
        <begin position="1312"/>
        <end position="1334"/>
    </location>
</feature>
<keyword evidence="5" id="KW-0552">Olfaction</keyword>
<dbReference type="EMBL" id="KQ976582">
    <property type="protein sequence ID" value="KYM79820.1"/>
    <property type="molecule type" value="Genomic_DNA"/>
</dbReference>
<evidence type="ECO:0000256" key="8">
    <source>
        <dbReference type="ARBA" id="ARBA00023170"/>
    </source>
</evidence>
<feature type="transmembrane region" description="Helical" evidence="10">
    <location>
        <begin position="1189"/>
        <end position="1212"/>
    </location>
</feature>
<dbReference type="Proteomes" id="UP000078540">
    <property type="component" value="Unassembled WGS sequence"/>
</dbReference>
<feature type="transmembrane region" description="Helical" evidence="10">
    <location>
        <begin position="1996"/>
        <end position="2016"/>
    </location>
</feature>
<evidence type="ECO:0000256" key="7">
    <source>
        <dbReference type="ARBA" id="ARBA00023136"/>
    </source>
</evidence>
<feature type="transmembrane region" description="Helical" evidence="10">
    <location>
        <begin position="262"/>
        <end position="280"/>
    </location>
</feature>
<feature type="transmembrane region" description="Helical" evidence="10">
    <location>
        <begin position="1517"/>
        <end position="1537"/>
    </location>
</feature>
<feature type="transmembrane region" description="Helical" evidence="10">
    <location>
        <begin position="1064"/>
        <end position="1081"/>
    </location>
</feature>
<feature type="transmembrane region" description="Helical" evidence="10">
    <location>
        <begin position="635"/>
        <end position="659"/>
    </location>
</feature>
<feature type="transmembrane region" description="Helical" evidence="10">
    <location>
        <begin position="59"/>
        <end position="79"/>
    </location>
</feature>
<feature type="transmembrane region" description="Helical" evidence="10">
    <location>
        <begin position="1340"/>
        <end position="1360"/>
    </location>
</feature>
<organism evidence="11 12">
    <name type="scientific">Atta colombica</name>
    <dbReference type="NCBI Taxonomy" id="520822"/>
    <lineage>
        <taxon>Eukaryota</taxon>
        <taxon>Metazoa</taxon>
        <taxon>Ecdysozoa</taxon>
        <taxon>Arthropoda</taxon>
        <taxon>Hexapoda</taxon>
        <taxon>Insecta</taxon>
        <taxon>Pterygota</taxon>
        <taxon>Neoptera</taxon>
        <taxon>Endopterygota</taxon>
        <taxon>Hymenoptera</taxon>
        <taxon>Apocrita</taxon>
        <taxon>Aculeata</taxon>
        <taxon>Formicoidea</taxon>
        <taxon>Formicidae</taxon>
        <taxon>Myrmicinae</taxon>
        <taxon>Atta</taxon>
    </lineage>
</organism>
<feature type="transmembrane region" description="Helical" evidence="10">
    <location>
        <begin position="584"/>
        <end position="604"/>
    </location>
</feature>
<feature type="transmembrane region" description="Helical" evidence="10">
    <location>
        <begin position="1692"/>
        <end position="1712"/>
    </location>
</feature>
<keyword evidence="8 11" id="KW-0675">Receptor</keyword>
<evidence type="ECO:0000256" key="10">
    <source>
        <dbReference type="SAM" id="Phobius"/>
    </source>
</evidence>
<feature type="transmembrane region" description="Helical" evidence="10">
    <location>
        <begin position="320"/>
        <end position="339"/>
    </location>
</feature>
<evidence type="ECO:0000256" key="2">
    <source>
        <dbReference type="ARBA" id="ARBA00022475"/>
    </source>
</evidence>
<reference evidence="11 12" key="1">
    <citation type="submission" date="2015-09" db="EMBL/GenBank/DDBJ databases">
        <title>Atta colombica WGS genome.</title>
        <authorList>
            <person name="Nygaard S."/>
            <person name="Hu H."/>
            <person name="Boomsma J."/>
            <person name="Zhang G."/>
        </authorList>
    </citation>
    <scope>NUCLEOTIDE SEQUENCE [LARGE SCALE GENOMIC DNA]</scope>
    <source>
        <strain evidence="11">Treedump-2</strain>
        <tissue evidence="11">Whole body</tissue>
    </source>
</reference>
<evidence type="ECO:0000256" key="1">
    <source>
        <dbReference type="ARBA" id="ARBA00004651"/>
    </source>
</evidence>
<keyword evidence="12" id="KW-1185">Reference proteome</keyword>
<keyword evidence="2" id="KW-1003">Cell membrane</keyword>
<feature type="transmembrane region" description="Helical" evidence="10">
    <location>
        <begin position="942"/>
        <end position="964"/>
    </location>
</feature>
<dbReference type="Pfam" id="PF02949">
    <property type="entry name" value="7tm_6"/>
    <property type="match status" value="11"/>
</dbReference>
<feature type="transmembrane region" description="Helical" evidence="10">
    <location>
        <begin position="715"/>
        <end position="732"/>
    </location>
</feature>
<evidence type="ECO:0000256" key="3">
    <source>
        <dbReference type="ARBA" id="ARBA00022606"/>
    </source>
</evidence>
<evidence type="ECO:0000313" key="12">
    <source>
        <dbReference type="Proteomes" id="UP000078540"/>
    </source>
</evidence>
<evidence type="ECO:0000256" key="5">
    <source>
        <dbReference type="ARBA" id="ARBA00022725"/>
    </source>
</evidence>
<feature type="transmembrane region" description="Helical" evidence="10">
    <location>
        <begin position="1918"/>
        <end position="1943"/>
    </location>
</feature>
<dbReference type="GO" id="GO:0007165">
    <property type="term" value="P:signal transduction"/>
    <property type="evidence" value="ECO:0007669"/>
    <property type="project" value="UniProtKB-KW"/>
</dbReference>
<feature type="transmembrane region" description="Helical" evidence="10">
    <location>
        <begin position="407"/>
        <end position="424"/>
    </location>
</feature>
<evidence type="ECO:0000313" key="11">
    <source>
        <dbReference type="EMBL" id="KYM79820.1"/>
    </source>
</evidence>
<proteinExistence type="predicted"/>
<feature type="transmembrane region" description="Helical" evidence="10">
    <location>
        <begin position="119"/>
        <end position="142"/>
    </location>
</feature>
<dbReference type="STRING" id="520822.A0A195B6D6"/>
<feature type="transmembrane region" description="Helical" evidence="10">
    <location>
        <begin position="2028"/>
        <end position="2050"/>
    </location>
</feature>
<keyword evidence="6 10" id="KW-1133">Transmembrane helix</keyword>
<feature type="transmembrane region" description="Helical" evidence="10">
    <location>
        <begin position="1787"/>
        <end position="1809"/>
    </location>
</feature>
<dbReference type="PANTHER" id="PTHR21137:SF35">
    <property type="entry name" value="ODORANT RECEPTOR 19A-RELATED"/>
    <property type="match status" value="1"/>
</dbReference>
<feature type="transmembrane region" description="Helical" evidence="10">
    <location>
        <begin position="1821"/>
        <end position="1840"/>
    </location>
</feature>
<feature type="transmembrane region" description="Helical" evidence="10">
    <location>
        <begin position="1877"/>
        <end position="1898"/>
    </location>
</feature>
<feature type="transmembrane region" description="Helical" evidence="10">
    <location>
        <begin position="224"/>
        <end position="242"/>
    </location>
</feature>
<sequence>MDLILTVDNADDFSENFYVMLAMFVSCCKMFSLLRNRNNITMLIDILMKKPYIFYRTNTLYYTTLVELTCAFALATSVFKDYRKHNLAFRAWLPFNYSSPMLFRIAYFHQSISLTAGSVLHLACDSLICGLLMHICSQFALITNEKFRLTITVQFLSRQLVSNIFEMECIIPIEFTSAYVIPMNLQSFVNEIKVKMSLLEFTFKILSSCGCWIPNSWMSPHRRLIYHVYTIFILLLINTFTLSQFLDIILIVDNSEDFMDNFYMLLAMIVSCFKMFSLLINRNNIAMLTNILINKPCKACDTVEIEIQHKYNKLIETNTLYYMILVELTCASTAVASLLTDYKKEKLTFRAWLPFDYSSTMLFHFTFAFLLNKKFRFTITFQFIVSTLVVCFTLYQLTKPSGKFVELGMYMSCMLTQIFLYCWYANEVKLKSLQLVNDLFEMEWFTLRQDIKKDLLTIALRSRMPIEFNSAYIISMNLDSFVGLLKTSYSAYNVLKQINTKMRVLDSTFKFLTICGCWRPDSWTSSCKRVIYHMHTFFVLVMLINRKNIALLINILMKTPCRPLEPEEMEIHNKFDKGVQANTIHYAILVEMTCVCITLTSLLTDFRRRTLTFRAWLPYDYSSSILFYITYAHQLISLIIGSVLHVACDGLICGLLVHICCQIKILESRLRRIAYEPGILSELTIAIQFITSTLVVCFSLYQLSTATTKAKYIEMILYISCMLTEIFFYCWYGNELKIKSIQLLDNVFAINWMTMNRNLKRNLLIIMSRAAVPIEFTSAYVLSMNLDSFVGVMDIILNVNNADDFTDTFYIMLAMVIACCKMLSLLLNRKNIEILTDALVEKPFRPLESDEIEIRQKYNNIIRFTFTQFMDIVLNADNPDDFTNTVYTMLAIFAACYKIFNLWMNHESFAELIQNLTEGTFKPLVSVEIEIRRKFDKLIQNIAICYVILIMLTCAGHFVISLLTSFKKRQLILRGWIPYDYSSFVLFCLTYTHQYVGVISASLVNVACDSLIVGLLLHLCCQIMILQYRFKGLITGQNTLDDCVRQHHHIIEFANATNERFRRIIAFQFVASTFVVCSNLYQLTRTELIVDFIAFFAYTLCVLVQIFIYCWFGNKLKLMVCILIIEFEIIVNIAKCYTILIIITYTGHVLISLLTNFKKRQLTFRGWIPYNYSSFMLFCLTYVHQYIGVIFACLVSVACDSLIVGLLLHVCCQITILQYRLKSLINGQNTLRDCVRQHHHIIKFAQMVNTRFTQIIGFQFMASTMVTCSNLYQLTNLHLTNSIFQMEWSVVENSIKKNILIIMKRAMIPIEITTVHILTINLDSFVAVSIKIYFNANNTLRYTSLIGTTCSFIALMSLFTDFRHKRLTYREWVPYNYSSYMTYYFTYAQQMISTFHCASVNVACDTLLCGLLMHICCQLEILEYRLKNISNNEFTLGFCVRHHNRILEIKMHILKLTFLIVTFVGCFRPLSWTSLFMRIIYNLYRLFIITILYIFAFLQFTDIMINVNNPDDFTNILYMALNVSVSGFKLLIMWLNYNNVTTLITVLNEEPFKPLDLSELKIREKFDKIIRFNTLRYSVLIASSWTFMSLMSLLTDFKHRKLTYREWVPYDYSSYMMFCVTYVHQILSTFYCASVNVACDTLICGFLMHVYCQIEILEYRLKKILSDQSILDYCVRHHNSIFQFACSVNAKFSHIIGLQFIISTLIICSNLYQLSQSSLNPESIGLIGFTCCMLTEIFLYCWFGHKIKSKSVQVADSIFQIKWPLLNNNVKTNLLIIMKRATVPIEFTTAHIISLNLDSFVTVIVNIILNINNFDEISDNIYMTLTVFIATYKITTMWVIKEHVITIINVLKKKPFKPSESCEVIIRQKYDKTIKKYAVWYYGLVQVTVICIILNAIFMDFMEGNLTYKAWVPFDYTLPIIFLLMFTHQMIGMSICAAVNVACDSLITGLLQEICCQFEILEYRLTKILYEKHILRDCVRHHNRIYEYAYMVNRRFAKIIAFQFAVSMLVVCANLYKLASISIVMINGSLVTLIMYTACMLSQIFLYCWFGNELKLKSIGVANSIYNMKWHIFDNKNKKALLLIMRRSMVPIEFNSAVIITLNLDSFVSVSIS</sequence>
<keyword evidence="9" id="KW-0807">Transducer</keyword>
<feature type="transmembrane region" description="Helical" evidence="10">
    <location>
        <begin position="763"/>
        <end position="783"/>
    </location>
</feature>
<dbReference type="GO" id="GO:0004984">
    <property type="term" value="F:olfactory receptor activity"/>
    <property type="evidence" value="ECO:0007669"/>
    <property type="project" value="InterPro"/>
</dbReference>
<feature type="transmembrane region" description="Helical" evidence="10">
    <location>
        <begin position="351"/>
        <end position="370"/>
    </location>
</feature>
<feature type="transmembrane region" description="Helical" evidence="10">
    <location>
        <begin position="1129"/>
        <end position="1154"/>
    </location>
</feature>
<feature type="transmembrane region" description="Helical" evidence="10">
    <location>
        <begin position="679"/>
        <end position="703"/>
    </location>
</feature>
<evidence type="ECO:0000256" key="6">
    <source>
        <dbReference type="ARBA" id="ARBA00022989"/>
    </source>
</evidence>
<accession>A0A195B6D6</accession>
<gene>
    <name evidence="11" type="ORF">ALC53_09742</name>
</gene>